<evidence type="ECO:0000256" key="1">
    <source>
        <dbReference type="ARBA" id="ARBA00010641"/>
    </source>
</evidence>
<evidence type="ECO:0000313" key="8">
    <source>
        <dbReference type="Proteomes" id="UP001199816"/>
    </source>
</evidence>
<feature type="domain" description="RNA polymerase sigma factor 70 region 4 type 2" evidence="6">
    <location>
        <begin position="111"/>
        <end position="163"/>
    </location>
</feature>
<evidence type="ECO:0000256" key="4">
    <source>
        <dbReference type="ARBA" id="ARBA00023163"/>
    </source>
</evidence>
<feature type="domain" description="RNA polymerase sigma-70 region 2" evidence="5">
    <location>
        <begin position="15"/>
        <end position="83"/>
    </location>
</feature>
<dbReference type="InterPro" id="IPR014284">
    <property type="entry name" value="RNA_pol_sigma-70_dom"/>
</dbReference>
<evidence type="ECO:0000259" key="5">
    <source>
        <dbReference type="Pfam" id="PF04542"/>
    </source>
</evidence>
<evidence type="ECO:0000313" key="7">
    <source>
        <dbReference type="EMBL" id="MCD2425965.1"/>
    </source>
</evidence>
<dbReference type="NCBIfam" id="TIGR02937">
    <property type="entry name" value="sigma70-ECF"/>
    <property type="match status" value="1"/>
</dbReference>
<dbReference type="PANTHER" id="PTHR43133:SF46">
    <property type="entry name" value="RNA POLYMERASE SIGMA-70 FACTOR ECF SUBFAMILY"/>
    <property type="match status" value="1"/>
</dbReference>
<dbReference type="EMBL" id="JAJNEC010000007">
    <property type="protein sequence ID" value="MCD2425965.1"/>
    <property type="molecule type" value="Genomic_DNA"/>
</dbReference>
<comment type="caution">
    <text evidence="7">The sequence shown here is derived from an EMBL/GenBank/DDBJ whole genome shotgun (WGS) entry which is preliminary data.</text>
</comment>
<dbReference type="Proteomes" id="UP001199816">
    <property type="component" value="Unassembled WGS sequence"/>
</dbReference>
<protein>
    <submittedName>
        <fullName evidence="7">RNA polymerase sigma-70 factor</fullName>
    </submittedName>
</protein>
<keyword evidence="3" id="KW-0731">Sigma factor</keyword>
<proteinExistence type="inferred from homology"/>
<keyword evidence="2" id="KW-0805">Transcription regulation</keyword>
<dbReference type="InterPro" id="IPR013325">
    <property type="entry name" value="RNA_pol_sigma_r2"/>
</dbReference>
<sequence length="238" mass="26569">MSLTSNAISNDFEDLFKKWSRQVYAYAWEFTKSAYLAEETVQRVFLKLWKNLRSGKTDIPAEAQIRCISRSVIIDLLREQSRRNNLQTMVPGGAAVTNATEESFNAKELLVRIEAQVAAMPEMRRKVFTMSRFEELSHREIAERLSLSVKTVENHISIALKTLRKTLTAFLIIFFTGLGDKQLPFVFYGNGSFKRPVTTLFCGELYPRGATFGPAIAAQGSGKDDRLAGCVPVGGSGA</sequence>
<dbReference type="InterPro" id="IPR036388">
    <property type="entry name" value="WH-like_DNA-bd_sf"/>
</dbReference>
<dbReference type="Pfam" id="PF08281">
    <property type="entry name" value="Sigma70_r4_2"/>
    <property type="match status" value="1"/>
</dbReference>
<dbReference type="PANTHER" id="PTHR43133">
    <property type="entry name" value="RNA POLYMERASE ECF-TYPE SIGMA FACTO"/>
    <property type="match status" value="1"/>
</dbReference>
<dbReference type="InterPro" id="IPR007627">
    <property type="entry name" value="RNA_pol_sigma70_r2"/>
</dbReference>
<dbReference type="Pfam" id="PF04542">
    <property type="entry name" value="Sigma70_r2"/>
    <property type="match status" value="1"/>
</dbReference>
<dbReference type="RefSeq" id="WP_231008551.1">
    <property type="nucleotide sequence ID" value="NZ_JAJNEC010000007.1"/>
</dbReference>
<keyword evidence="4" id="KW-0804">Transcription</keyword>
<reference evidence="7 8" key="1">
    <citation type="submission" date="2021-11" db="EMBL/GenBank/DDBJ databases">
        <title>Genomic of Niabella pedocola.</title>
        <authorList>
            <person name="Wu T."/>
        </authorList>
    </citation>
    <scope>NUCLEOTIDE SEQUENCE [LARGE SCALE GENOMIC DNA]</scope>
    <source>
        <strain evidence="7 8">JCM 31011</strain>
    </source>
</reference>
<dbReference type="InterPro" id="IPR013324">
    <property type="entry name" value="RNA_pol_sigma_r3/r4-like"/>
</dbReference>
<dbReference type="InterPro" id="IPR013249">
    <property type="entry name" value="RNA_pol_sigma70_r4_t2"/>
</dbReference>
<evidence type="ECO:0000259" key="6">
    <source>
        <dbReference type="Pfam" id="PF08281"/>
    </source>
</evidence>
<evidence type="ECO:0000256" key="3">
    <source>
        <dbReference type="ARBA" id="ARBA00023082"/>
    </source>
</evidence>
<accession>A0ABS8PYL2</accession>
<comment type="similarity">
    <text evidence="1">Belongs to the sigma-70 factor family. ECF subfamily.</text>
</comment>
<dbReference type="SUPFAM" id="SSF88946">
    <property type="entry name" value="Sigma2 domain of RNA polymerase sigma factors"/>
    <property type="match status" value="1"/>
</dbReference>
<dbReference type="Gene3D" id="1.10.10.10">
    <property type="entry name" value="Winged helix-like DNA-binding domain superfamily/Winged helix DNA-binding domain"/>
    <property type="match status" value="1"/>
</dbReference>
<gene>
    <name evidence="7" type="ORF">LQ567_24490</name>
</gene>
<name>A0ABS8PYL2_9BACT</name>
<evidence type="ECO:0000256" key="2">
    <source>
        <dbReference type="ARBA" id="ARBA00023015"/>
    </source>
</evidence>
<dbReference type="InterPro" id="IPR039425">
    <property type="entry name" value="RNA_pol_sigma-70-like"/>
</dbReference>
<keyword evidence="8" id="KW-1185">Reference proteome</keyword>
<dbReference type="Gene3D" id="1.10.1740.10">
    <property type="match status" value="1"/>
</dbReference>
<organism evidence="7 8">
    <name type="scientific">Niabella pedocola</name>
    <dbReference type="NCBI Taxonomy" id="1752077"/>
    <lineage>
        <taxon>Bacteria</taxon>
        <taxon>Pseudomonadati</taxon>
        <taxon>Bacteroidota</taxon>
        <taxon>Chitinophagia</taxon>
        <taxon>Chitinophagales</taxon>
        <taxon>Chitinophagaceae</taxon>
        <taxon>Niabella</taxon>
    </lineage>
</organism>
<dbReference type="CDD" id="cd06171">
    <property type="entry name" value="Sigma70_r4"/>
    <property type="match status" value="1"/>
</dbReference>
<dbReference type="SUPFAM" id="SSF88659">
    <property type="entry name" value="Sigma3 and sigma4 domains of RNA polymerase sigma factors"/>
    <property type="match status" value="1"/>
</dbReference>